<accession>A0A4R7ZS42</accession>
<dbReference type="GO" id="GO:0046872">
    <property type="term" value="F:metal ion binding"/>
    <property type="evidence" value="ECO:0007669"/>
    <property type="project" value="UniProtKB-KW"/>
</dbReference>
<keyword evidence="5" id="KW-0408">Iron</keyword>
<comment type="caution">
    <text evidence="8">The sequence shown here is derived from an EMBL/GenBank/DDBJ whole genome shotgun (WGS) entry which is preliminary data.</text>
</comment>
<feature type="domain" description="4Fe-4S ferredoxin-type" evidence="7">
    <location>
        <begin position="182"/>
        <end position="211"/>
    </location>
</feature>
<evidence type="ECO:0000256" key="4">
    <source>
        <dbReference type="ARBA" id="ARBA00022723"/>
    </source>
</evidence>
<dbReference type="Gene3D" id="3.40.50.360">
    <property type="match status" value="1"/>
</dbReference>
<dbReference type="InterPro" id="IPR029039">
    <property type="entry name" value="Flavoprotein-like_sf"/>
</dbReference>
<keyword evidence="9" id="KW-1185">Reference proteome</keyword>
<evidence type="ECO:0000256" key="6">
    <source>
        <dbReference type="ARBA" id="ARBA00023014"/>
    </source>
</evidence>
<dbReference type="Proteomes" id="UP000294743">
    <property type="component" value="Unassembled WGS sequence"/>
</dbReference>
<dbReference type="EMBL" id="SODD01000010">
    <property type="protein sequence ID" value="TDW20817.1"/>
    <property type="molecule type" value="Genomic_DNA"/>
</dbReference>
<dbReference type="InterPro" id="IPR050157">
    <property type="entry name" value="PSI_iron-sulfur_center"/>
</dbReference>
<reference evidence="8 9" key="1">
    <citation type="submission" date="2019-03" db="EMBL/GenBank/DDBJ databases">
        <title>Genomic Encyclopedia of Type Strains, Phase IV (KMG-IV): sequencing the most valuable type-strain genomes for metagenomic binning, comparative biology and taxonomic classification.</title>
        <authorList>
            <person name="Goeker M."/>
        </authorList>
    </citation>
    <scope>NUCLEOTIDE SEQUENCE [LARGE SCALE GENOMIC DNA]</scope>
    <source>
        <strain evidence="8 9">DSM 28867</strain>
    </source>
</reference>
<dbReference type="InterPro" id="IPR026816">
    <property type="entry name" value="Flavodoxin_dom"/>
</dbReference>
<keyword evidence="6" id="KW-0411">Iron-sulfur</keyword>
<evidence type="ECO:0000256" key="2">
    <source>
        <dbReference type="ARBA" id="ARBA00003532"/>
    </source>
</evidence>
<dbReference type="NCBIfam" id="NF038196">
    <property type="entry name" value="ferrodoxin_EFR1"/>
    <property type="match status" value="1"/>
</dbReference>
<dbReference type="InterPro" id="IPR017896">
    <property type="entry name" value="4Fe4S_Fe-S-bd"/>
</dbReference>
<proteinExistence type="predicted"/>
<organism evidence="8 9">
    <name type="scientific">Breznakia blatticola</name>
    <dbReference type="NCBI Taxonomy" id="1754012"/>
    <lineage>
        <taxon>Bacteria</taxon>
        <taxon>Bacillati</taxon>
        <taxon>Bacillota</taxon>
        <taxon>Erysipelotrichia</taxon>
        <taxon>Erysipelotrichales</taxon>
        <taxon>Erysipelotrichaceae</taxon>
        <taxon>Breznakia</taxon>
    </lineage>
</organism>
<dbReference type="PANTHER" id="PTHR24960">
    <property type="entry name" value="PHOTOSYSTEM I IRON-SULFUR CENTER-RELATED"/>
    <property type="match status" value="1"/>
</dbReference>
<evidence type="ECO:0000256" key="3">
    <source>
        <dbReference type="ARBA" id="ARBA00022485"/>
    </source>
</evidence>
<dbReference type="OrthoDB" id="9813995at2"/>
<dbReference type="AlphaFoldDB" id="A0A4R7ZS42"/>
<keyword evidence="3" id="KW-0004">4Fe-4S</keyword>
<dbReference type="PANTHER" id="PTHR24960:SF79">
    <property type="entry name" value="PHOTOSYSTEM I IRON-SULFUR CENTER"/>
    <property type="match status" value="1"/>
</dbReference>
<gene>
    <name evidence="8" type="ORF">EDD63_11037</name>
</gene>
<dbReference type="Pfam" id="PF13237">
    <property type="entry name" value="Fer4_10"/>
    <property type="match status" value="1"/>
</dbReference>
<evidence type="ECO:0000256" key="5">
    <source>
        <dbReference type="ARBA" id="ARBA00023004"/>
    </source>
</evidence>
<evidence type="ECO:0000313" key="9">
    <source>
        <dbReference type="Proteomes" id="UP000294743"/>
    </source>
</evidence>
<dbReference type="InterPro" id="IPR047964">
    <property type="entry name" value="EFR1-like"/>
</dbReference>
<comment type="cofactor">
    <cofactor evidence="1">
        <name>[4Fe-4S] cluster</name>
        <dbReference type="ChEBI" id="CHEBI:49883"/>
    </cofactor>
</comment>
<evidence type="ECO:0000259" key="7">
    <source>
        <dbReference type="PROSITE" id="PS51379"/>
    </source>
</evidence>
<evidence type="ECO:0000256" key="1">
    <source>
        <dbReference type="ARBA" id="ARBA00001966"/>
    </source>
</evidence>
<dbReference type="InterPro" id="IPR017900">
    <property type="entry name" value="4Fe4S_Fe_S_CS"/>
</dbReference>
<sequence length="252" mass="29083">MIFYFSGTGNSTFVAEHLAKAYDHEAIRVDEWLHTGRINFNIDDQDRIGFVFPVYFYGLPHIVEQFLLELSITFEKKPYVYYIATCGGQQGQSIKKANAILQKKGLGIDAAFDLLMPDNYTRMYDVNDEQKIMQINQHAIIELKEIMHKIEQKEVGHFAKTGFPRILSAPVTLFGQTFLTKTKGFHVLDSCIHCALCERKCPVHAIELIDGKPVWQKKKCEMCLRCLHHCPKFAIQYKNQTQENGQYHHPVI</sequence>
<dbReference type="PROSITE" id="PS51379">
    <property type="entry name" value="4FE4S_FER_2"/>
    <property type="match status" value="2"/>
</dbReference>
<comment type="function">
    <text evidence="2">Ferredoxins are iron-sulfur proteins that transfer electrons in a wide variety of metabolic reactions.</text>
</comment>
<dbReference type="Pfam" id="PF12724">
    <property type="entry name" value="Flavodoxin_5"/>
    <property type="match status" value="1"/>
</dbReference>
<feature type="domain" description="4Fe-4S ferredoxin-type" evidence="7">
    <location>
        <begin position="212"/>
        <end position="240"/>
    </location>
</feature>
<dbReference type="GO" id="GO:0051539">
    <property type="term" value="F:4 iron, 4 sulfur cluster binding"/>
    <property type="evidence" value="ECO:0007669"/>
    <property type="project" value="UniProtKB-KW"/>
</dbReference>
<protein>
    <submittedName>
        <fullName evidence="8">4Fe-4S binding protein</fullName>
    </submittedName>
</protein>
<dbReference type="RefSeq" id="WP_134168890.1">
    <property type="nucleotide sequence ID" value="NZ_SODD01000010.1"/>
</dbReference>
<dbReference type="Gene3D" id="3.30.70.20">
    <property type="match status" value="1"/>
</dbReference>
<dbReference type="SUPFAM" id="SSF54862">
    <property type="entry name" value="4Fe-4S ferredoxins"/>
    <property type="match status" value="1"/>
</dbReference>
<name>A0A4R7ZS42_9FIRM</name>
<dbReference type="PROSITE" id="PS00198">
    <property type="entry name" value="4FE4S_FER_1"/>
    <property type="match status" value="1"/>
</dbReference>
<evidence type="ECO:0000313" key="8">
    <source>
        <dbReference type="EMBL" id="TDW20817.1"/>
    </source>
</evidence>
<keyword evidence="4" id="KW-0479">Metal-binding</keyword>
<dbReference type="SUPFAM" id="SSF52218">
    <property type="entry name" value="Flavoproteins"/>
    <property type="match status" value="1"/>
</dbReference>